<dbReference type="GO" id="GO:0051536">
    <property type="term" value="F:iron-sulfur cluster binding"/>
    <property type="evidence" value="ECO:0007669"/>
    <property type="project" value="InterPro"/>
</dbReference>
<dbReference type="InterPro" id="IPR006638">
    <property type="entry name" value="Elp3/MiaA/NifB-like_rSAM"/>
</dbReference>
<evidence type="ECO:0000313" key="2">
    <source>
        <dbReference type="Proteomes" id="UP000002357"/>
    </source>
</evidence>
<dbReference type="PANTHER" id="PTHR42731">
    <property type="entry name" value="SLL1084 PROTEIN"/>
    <property type="match status" value="1"/>
</dbReference>
<dbReference type="EMBL" id="CM000914">
    <property type="protein sequence ID" value="EFG04276.2"/>
    <property type="molecule type" value="Genomic_DNA"/>
</dbReference>
<evidence type="ECO:0000313" key="1">
    <source>
        <dbReference type="EMBL" id="EFG04276.2"/>
    </source>
</evidence>
<dbReference type="Proteomes" id="UP000002357">
    <property type="component" value="Plasmid pSCL4"/>
</dbReference>
<sequence>MSQLDLEAAAIQSRETVLGTPYPTEHRENDLRMVFLFPYGHGYSLMCNGPMALYDLINRDQSLPAYAERAFQYDCLIRDGNRLITPNDEIYRSVESPAPVHEADIVGVSVTNAGDMHSVFRLLDLAVIPRRTTDRVPGRHPVVVGGQGGLANPEVLADYLDVVVLGEAERSLPRLIRTVHAHQCSPDPGISLYELLAKIPGLYVPSLYECDLVAGGGVSAVRPKAVTVPAAVRAQWLALDDLHNAHFVYPITDGTAAGMIPLLGCRHACFFCTLRTPPFRQAPLEVLLRYIDRVEELGVPLIIISAPTFTQYRHRTRLLERIRAYRDRARARGIRVSVIIGSVRADEMTSDYLRDVNELGDFGHLFTELSLTQARGIVTIAPEFADAELVSLYGKTMPPERVDRAIDQCREASDVIDTVMLYFIIGAPGERREDRLAIADRARDIHARLDRPDASVIIKLHQFMPEPGTLTQRLPMTDPGLIDGYVEEITDRLRRLVGEETFAEHYRVLYGEANRLHLEAVCLRGDRRVGHALEDLYKSGADLTRLDRSDLLSSLNAHGLDFERHLRLIDDPVLPWHTVNEVDTVQEQRVTAAIGKRMSDR</sequence>
<accession>B5GN38</accession>
<name>B5GN38_STRCL</name>
<geneLocation type="plasmid" evidence="1 2">
    <name>pSCL4</name>
</geneLocation>
<dbReference type="Pfam" id="PF04055">
    <property type="entry name" value="Radical_SAM"/>
    <property type="match status" value="1"/>
</dbReference>
<dbReference type="SMART" id="SM00729">
    <property type="entry name" value="Elp3"/>
    <property type="match status" value="1"/>
</dbReference>
<reference evidence="1 2" key="1">
    <citation type="journal article" date="2010" name="Genome Biol. Evol.">
        <title>The sequence of a 1.8-mb bacterial linear plasmid reveals a rich evolutionary reservoir of secondary metabolic pathways.</title>
        <authorList>
            <person name="Medema M.H."/>
            <person name="Trefzer A."/>
            <person name="Kovalchuk A."/>
            <person name="van den Berg M."/>
            <person name="Mueller U."/>
            <person name="Heijne W."/>
            <person name="Wu L."/>
            <person name="Alam M.T."/>
            <person name="Ronning C.M."/>
            <person name="Nierman W.C."/>
            <person name="Bovenberg R.A.L."/>
            <person name="Breitling R."/>
            <person name="Takano E."/>
        </authorList>
    </citation>
    <scope>NUCLEOTIDE SEQUENCE [LARGE SCALE GENOMIC DNA]</scope>
    <source>
        <strain evidence="2">ATCC 27064 / DSM 738 / JCM 4710 / NBRC 13307 / NCIMB 12785 / NRRL 3585 / VKM Ac-602</strain>
        <plasmid evidence="1">pSCL4</plasmid>
    </source>
</reference>
<proteinExistence type="predicted"/>
<dbReference type="SFLD" id="SFLDS00029">
    <property type="entry name" value="Radical_SAM"/>
    <property type="match status" value="1"/>
</dbReference>
<dbReference type="SFLD" id="SFLDG01082">
    <property type="entry name" value="B12-binding_domain_containing"/>
    <property type="match status" value="1"/>
</dbReference>
<dbReference type="Pfam" id="PF19864">
    <property type="entry name" value="Radical_SAM_N2"/>
    <property type="match status" value="1"/>
</dbReference>
<dbReference type="PANTHER" id="PTHR42731:SF1">
    <property type="entry name" value="RADICAL SAM DOMAIN PROTEIN"/>
    <property type="match status" value="1"/>
</dbReference>
<dbReference type="Gene3D" id="3.80.30.20">
    <property type="entry name" value="tm_1862 like domain"/>
    <property type="match status" value="1"/>
</dbReference>
<protein>
    <submittedName>
        <fullName evidence="1">Fe-S oxidoreductase</fullName>
    </submittedName>
</protein>
<dbReference type="GO" id="GO:0003824">
    <property type="term" value="F:catalytic activity"/>
    <property type="evidence" value="ECO:0007669"/>
    <property type="project" value="InterPro"/>
</dbReference>
<dbReference type="InterPro" id="IPR023404">
    <property type="entry name" value="rSAM_horseshoe"/>
</dbReference>
<dbReference type="Gene3D" id="3.40.50.280">
    <property type="entry name" value="Cobalamin-binding domain"/>
    <property type="match status" value="1"/>
</dbReference>
<dbReference type="eggNOG" id="COG1032">
    <property type="taxonomic scope" value="Bacteria"/>
</dbReference>
<dbReference type="KEGG" id="sclf:BB341_28165"/>
<dbReference type="AlphaFoldDB" id="B5GN38"/>
<keyword evidence="1" id="KW-0614">Plasmid</keyword>
<keyword evidence="2" id="KW-1185">Reference proteome</keyword>
<dbReference type="CDD" id="cd01335">
    <property type="entry name" value="Radical_SAM"/>
    <property type="match status" value="1"/>
</dbReference>
<gene>
    <name evidence="1" type="ORF">SCLAV_p0789</name>
</gene>
<dbReference type="InterPro" id="IPR045784">
    <property type="entry name" value="Radical_SAM_N2"/>
</dbReference>
<dbReference type="InterPro" id="IPR007197">
    <property type="entry name" value="rSAM"/>
</dbReference>
<dbReference type="PROSITE" id="PS51918">
    <property type="entry name" value="RADICAL_SAM"/>
    <property type="match status" value="1"/>
</dbReference>
<dbReference type="SUPFAM" id="SSF102114">
    <property type="entry name" value="Radical SAM enzymes"/>
    <property type="match status" value="1"/>
</dbReference>
<dbReference type="OrthoDB" id="3907659at2"/>
<dbReference type="GeneID" id="93733901"/>
<dbReference type="RefSeq" id="WP_003953157.1">
    <property type="nucleotide sequence ID" value="NZ_CM000914.1"/>
</dbReference>
<organism evidence="1 2">
    <name type="scientific">Streptomyces clavuligerus</name>
    <dbReference type="NCBI Taxonomy" id="1901"/>
    <lineage>
        <taxon>Bacteria</taxon>
        <taxon>Bacillati</taxon>
        <taxon>Actinomycetota</taxon>
        <taxon>Actinomycetes</taxon>
        <taxon>Kitasatosporales</taxon>
        <taxon>Streptomycetaceae</taxon>
        <taxon>Streptomyces</taxon>
    </lineage>
</organism>
<dbReference type="InterPro" id="IPR058240">
    <property type="entry name" value="rSAM_sf"/>
</dbReference>